<feature type="compositionally biased region" description="Basic and acidic residues" evidence="1">
    <location>
        <begin position="94"/>
        <end position="109"/>
    </location>
</feature>
<protein>
    <submittedName>
        <fullName evidence="2">Uncharacterized protein</fullName>
    </submittedName>
</protein>
<feature type="region of interest" description="Disordered" evidence="1">
    <location>
        <begin position="1"/>
        <end position="142"/>
    </location>
</feature>
<sequence>MCLTKRPGEKREPRRKPIKNPPARRQGCQEDPARGWRRRRGGRVAAKRQRQRAGVEDNTRGRKEAKDLESELAPVCDMQEGGLREGWDEEEGVEVEKRRGEERIEDTREGSGGTTARKAKGKVWGRRNTLEGFGRRPTHQDEELIWKRKPRCPTSRVDWEQRLTRGYSQSRELSDNQSKVYPSIHLPLEAIRIHEPSGRGTRVARMIEDEMR</sequence>
<dbReference type="AlphaFoldDB" id="A0AAW0ATQ6"/>
<keyword evidence="3" id="KW-1185">Reference proteome</keyword>
<gene>
    <name evidence="2" type="ORF">R3P38DRAFT_2785318</name>
</gene>
<feature type="compositionally biased region" description="Basic and acidic residues" evidence="1">
    <location>
        <begin position="1"/>
        <end position="12"/>
    </location>
</feature>
<feature type="compositionally biased region" description="Basic residues" evidence="1">
    <location>
        <begin position="35"/>
        <end position="51"/>
    </location>
</feature>
<dbReference type="Proteomes" id="UP001362999">
    <property type="component" value="Unassembled WGS sequence"/>
</dbReference>
<dbReference type="EMBL" id="JAWWNJ010000049">
    <property type="protein sequence ID" value="KAK7016878.1"/>
    <property type="molecule type" value="Genomic_DNA"/>
</dbReference>
<feature type="compositionally biased region" description="Basic and acidic residues" evidence="1">
    <location>
        <begin position="53"/>
        <end position="69"/>
    </location>
</feature>
<proteinExistence type="predicted"/>
<accession>A0AAW0ATQ6</accession>
<comment type="caution">
    <text evidence="2">The sequence shown here is derived from an EMBL/GenBank/DDBJ whole genome shotgun (WGS) entry which is preliminary data.</text>
</comment>
<organism evidence="2 3">
    <name type="scientific">Favolaschia claudopus</name>
    <dbReference type="NCBI Taxonomy" id="2862362"/>
    <lineage>
        <taxon>Eukaryota</taxon>
        <taxon>Fungi</taxon>
        <taxon>Dikarya</taxon>
        <taxon>Basidiomycota</taxon>
        <taxon>Agaricomycotina</taxon>
        <taxon>Agaricomycetes</taxon>
        <taxon>Agaricomycetidae</taxon>
        <taxon>Agaricales</taxon>
        <taxon>Marasmiineae</taxon>
        <taxon>Mycenaceae</taxon>
        <taxon>Favolaschia</taxon>
    </lineage>
</organism>
<evidence type="ECO:0000256" key="1">
    <source>
        <dbReference type="SAM" id="MobiDB-lite"/>
    </source>
</evidence>
<evidence type="ECO:0000313" key="3">
    <source>
        <dbReference type="Proteomes" id="UP001362999"/>
    </source>
</evidence>
<name>A0AAW0ATQ6_9AGAR</name>
<evidence type="ECO:0000313" key="2">
    <source>
        <dbReference type="EMBL" id="KAK7016878.1"/>
    </source>
</evidence>
<reference evidence="2 3" key="1">
    <citation type="journal article" date="2024" name="J Genomics">
        <title>Draft genome sequencing and assembly of Favolaschia claudopus CIRM-BRFM 2984 isolated from oak limbs.</title>
        <authorList>
            <person name="Navarro D."/>
            <person name="Drula E."/>
            <person name="Chaduli D."/>
            <person name="Cazenave R."/>
            <person name="Ahrendt S."/>
            <person name="Wang J."/>
            <person name="Lipzen A."/>
            <person name="Daum C."/>
            <person name="Barry K."/>
            <person name="Grigoriev I.V."/>
            <person name="Favel A."/>
            <person name="Rosso M.N."/>
            <person name="Martin F."/>
        </authorList>
    </citation>
    <scope>NUCLEOTIDE SEQUENCE [LARGE SCALE GENOMIC DNA]</scope>
    <source>
        <strain evidence="2 3">CIRM-BRFM 2984</strain>
    </source>
</reference>